<evidence type="ECO:0000259" key="1">
    <source>
        <dbReference type="Pfam" id="PF13649"/>
    </source>
</evidence>
<keyword evidence="3" id="KW-1185">Reference proteome</keyword>
<dbReference type="InterPro" id="IPR029063">
    <property type="entry name" value="SAM-dependent_MTases_sf"/>
</dbReference>
<dbReference type="Gene3D" id="3.40.50.150">
    <property type="entry name" value="Vaccinia Virus protein VP39"/>
    <property type="match status" value="1"/>
</dbReference>
<gene>
    <name evidence="2" type="ORF">SAMN05444401_0093</name>
</gene>
<dbReference type="PANTHER" id="PTHR44068:SF11">
    <property type="entry name" value="GERANYL DIPHOSPHATE 2-C-METHYLTRANSFERASE"/>
    <property type="match status" value="1"/>
</dbReference>
<proteinExistence type="predicted"/>
<organism evidence="2 3">
    <name type="scientific">Clostridium amylolyticum</name>
    <dbReference type="NCBI Taxonomy" id="1121298"/>
    <lineage>
        <taxon>Bacteria</taxon>
        <taxon>Bacillati</taxon>
        <taxon>Bacillota</taxon>
        <taxon>Clostridia</taxon>
        <taxon>Eubacteriales</taxon>
        <taxon>Clostridiaceae</taxon>
        <taxon>Clostridium</taxon>
    </lineage>
</organism>
<keyword evidence="2" id="KW-0489">Methyltransferase</keyword>
<dbReference type="OrthoDB" id="7365827at2"/>
<dbReference type="GO" id="GO:0008168">
    <property type="term" value="F:methyltransferase activity"/>
    <property type="evidence" value="ECO:0007669"/>
    <property type="project" value="UniProtKB-KW"/>
</dbReference>
<dbReference type="RefSeq" id="WP_073011677.1">
    <property type="nucleotide sequence ID" value="NZ_FQZO01000010.1"/>
</dbReference>
<evidence type="ECO:0000313" key="3">
    <source>
        <dbReference type="Proteomes" id="UP000184080"/>
    </source>
</evidence>
<dbReference type="GO" id="GO:0032259">
    <property type="term" value="P:methylation"/>
    <property type="evidence" value="ECO:0007669"/>
    <property type="project" value="UniProtKB-KW"/>
</dbReference>
<feature type="domain" description="Methyltransferase" evidence="1">
    <location>
        <begin position="46"/>
        <end position="138"/>
    </location>
</feature>
<name>A0A1M6N530_9CLOT</name>
<dbReference type="PANTHER" id="PTHR44068">
    <property type="entry name" value="ZGC:194242"/>
    <property type="match status" value="1"/>
</dbReference>
<dbReference type="InterPro" id="IPR050447">
    <property type="entry name" value="Erg6_SMT_methyltransf"/>
</dbReference>
<sequence>MCNYYRQNLNSTKLFQVYQTKYPRIKRYLDEEIDFVCRNLHGNEKVLEVGAGYGRIVKKLAPFSASVVGIDISESTVDLGKEYIKECPNCSIQVMDAYNLVFDEEFDVVLCLQNGLSAMKGQPMHLIEQCMNVLTPGGKAYFSTYSPKFWEHRLTWFHEQENNGLIGEIDLEKTKDGTIVCKDGFVSLTFSEDTLKKLGEELGCYYRIEEVDKSSLFLILKKPE</sequence>
<reference evidence="2 3" key="1">
    <citation type="submission" date="2016-11" db="EMBL/GenBank/DDBJ databases">
        <authorList>
            <person name="Jaros S."/>
            <person name="Januszkiewicz K."/>
            <person name="Wedrychowicz H."/>
        </authorList>
    </citation>
    <scope>NUCLEOTIDE SEQUENCE [LARGE SCALE GENOMIC DNA]</scope>
    <source>
        <strain evidence="2 3">DSM 21864</strain>
    </source>
</reference>
<keyword evidence="2" id="KW-0808">Transferase</keyword>
<evidence type="ECO:0000313" key="2">
    <source>
        <dbReference type="EMBL" id="SHJ90804.1"/>
    </source>
</evidence>
<dbReference type="CDD" id="cd02440">
    <property type="entry name" value="AdoMet_MTases"/>
    <property type="match status" value="1"/>
</dbReference>
<accession>A0A1M6N530</accession>
<dbReference type="EMBL" id="FQZO01000010">
    <property type="protein sequence ID" value="SHJ90804.1"/>
    <property type="molecule type" value="Genomic_DNA"/>
</dbReference>
<dbReference type="AlphaFoldDB" id="A0A1M6N530"/>
<dbReference type="SUPFAM" id="SSF53335">
    <property type="entry name" value="S-adenosyl-L-methionine-dependent methyltransferases"/>
    <property type="match status" value="1"/>
</dbReference>
<protein>
    <submittedName>
        <fullName evidence="2">2-polyprenyl-6-hydroxyphenyl methylase / 3-demethylubiquinone-9 3-methyltransferase</fullName>
    </submittedName>
</protein>
<dbReference type="Proteomes" id="UP000184080">
    <property type="component" value="Unassembled WGS sequence"/>
</dbReference>
<dbReference type="InterPro" id="IPR041698">
    <property type="entry name" value="Methyltransf_25"/>
</dbReference>
<dbReference type="STRING" id="1121298.SAMN05444401_0093"/>
<keyword evidence="2" id="KW-0830">Ubiquinone</keyword>
<dbReference type="Pfam" id="PF13649">
    <property type="entry name" value="Methyltransf_25"/>
    <property type="match status" value="1"/>
</dbReference>